<gene>
    <name evidence="2" type="ORF">QJS04_geneDACA012266</name>
</gene>
<dbReference type="Proteomes" id="UP001179952">
    <property type="component" value="Unassembled WGS sequence"/>
</dbReference>
<protein>
    <submittedName>
        <fullName evidence="2">Protein IDA</fullName>
    </submittedName>
</protein>
<evidence type="ECO:0000313" key="2">
    <source>
        <dbReference type="EMBL" id="KAK1274462.1"/>
    </source>
</evidence>
<proteinExistence type="predicted"/>
<dbReference type="EMBL" id="JAUJYN010000004">
    <property type="protein sequence ID" value="KAK1274462.1"/>
    <property type="molecule type" value="Genomic_DNA"/>
</dbReference>
<sequence>METSKGVVDNYIKIRRSAMSFDFLPRGVPIPPSGPSKRHNRFVDSAGVLRDTSP</sequence>
<reference evidence="2" key="1">
    <citation type="journal article" date="2023" name="Nat. Commun.">
        <title>Diploid and tetraploid genomes of Acorus and the evolution of monocots.</title>
        <authorList>
            <person name="Ma L."/>
            <person name="Liu K.W."/>
            <person name="Li Z."/>
            <person name="Hsiao Y.Y."/>
            <person name="Qi Y."/>
            <person name="Fu T."/>
            <person name="Tang G.D."/>
            <person name="Zhang D."/>
            <person name="Sun W.H."/>
            <person name="Liu D.K."/>
            <person name="Li Y."/>
            <person name="Chen G.Z."/>
            <person name="Liu X.D."/>
            <person name="Liao X.Y."/>
            <person name="Jiang Y.T."/>
            <person name="Yu X."/>
            <person name="Hao Y."/>
            <person name="Huang J."/>
            <person name="Zhao X.W."/>
            <person name="Ke S."/>
            <person name="Chen Y.Y."/>
            <person name="Wu W.L."/>
            <person name="Hsu J.L."/>
            <person name="Lin Y.F."/>
            <person name="Huang M.D."/>
            <person name="Li C.Y."/>
            <person name="Huang L."/>
            <person name="Wang Z.W."/>
            <person name="Zhao X."/>
            <person name="Zhong W.Y."/>
            <person name="Peng D.H."/>
            <person name="Ahmad S."/>
            <person name="Lan S."/>
            <person name="Zhang J.S."/>
            <person name="Tsai W.C."/>
            <person name="Van de Peer Y."/>
            <person name="Liu Z.J."/>
        </authorList>
    </citation>
    <scope>NUCLEOTIDE SEQUENCE</scope>
    <source>
        <strain evidence="2">SCP</strain>
    </source>
</reference>
<organism evidence="2 3">
    <name type="scientific">Acorus gramineus</name>
    <name type="common">Dwarf sweet flag</name>
    <dbReference type="NCBI Taxonomy" id="55184"/>
    <lineage>
        <taxon>Eukaryota</taxon>
        <taxon>Viridiplantae</taxon>
        <taxon>Streptophyta</taxon>
        <taxon>Embryophyta</taxon>
        <taxon>Tracheophyta</taxon>
        <taxon>Spermatophyta</taxon>
        <taxon>Magnoliopsida</taxon>
        <taxon>Liliopsida</taxon>
        <taxon>Acoraceae</taxon>
        <taxon>Acorus</taxon>
    </lineage>
</organism>
<dbReference type="AlphaFoldDB" id="A0AAV9BE97"/>
<keyword evidence="3" id="KW-1185">Reference proteome</keyword>
<evidence type="ECO:0000313" key="3">
    <source>
        <dbReference type="Proteomes" id="UP001179952"/>
    </source>
</evidence>
<name>A0AAV9BE97_ACOGR</name>
<feature type="region of interest" description="Disordered" evidence="1">
    <location>
        <begin position="30"/>
        <end position="54"/>
    </location>
</feature>
<accession>A0AAV9BE97</accession>
<comment type="caution">
    <text evidence="2">The sequence shown here is derived from an EMBL/GenBank/DDBJ whole genome shotgun (WGS) entry which is preliminary data.</text>
</comment>
<reference evidence="2" key="2">
    <citation type="submission" date="2023-06" db="EMBL/GenBank/DDBJ databases">
        <authorList>
            <person name="Ma L."/>
            <person name="Liu K.-W."/>
            <person name="Li Z."/>
            <person name="Hsiao Y.-Y."/>
            <person name="Qi Y."/>
            <person name="Fu T."/>
            <person name="Tang G."/>
            <person name="Zhang D."/>
            <person name="Sun W.-H."/>
            <person name="Liu D.-K."/>
            <person name="Li Y."/>
            <person name="Chen G.-Z."/>
            <person name="Liu X.-D."/>
            <person name="Liao X.-Y."/>
            <person name="Jiang Y.-T."/>
            <person name="Yu X."/>
            <person name="Hao Y."/>
            <person name="Huang J."/>
            <person name="Zhao X.-W."/>
            <person name="Ke S."/>
            <person name="Chen Y.-Y."/>
            <person name="Wu W.-L."/>
            <person name="Hsu J.-L."/>
            <person name="Lin Y.-F."/>
            <person name="Huang M.-D."/>
            <person name="Li C.-Y."/>
            <person name="Huang L."/>
            <person name="Wang Z.-W."/>
            <person name="Zhao X."/>
            <person name="Zhong W.-Y."/>
            <person name="Peng D.-H."/>
            <person name="Ahmad S."/>
            <person name="Lan S."/>
            <person name="Zhang J.-S."/>
            <person name="Tsai W.-C."/>
            <person name="Van De Peer Y."/>
            <person name="Liu Z.-J."/>
        </authorList>
    </citation>
    <scope>NUCLEOTIDE SEQUENCE</scope>
    <source>
        <strain evidence="2">SCP</strain>
        <tissue evidence="2">Leaves</tissue>
    </source>
</reference>
<evidence type="ECO:0000256" key="1">
    <source>
        <dbReference type="SAM" id="MobiDB-lite"/>
    </source>
</evidence>